<dbReference type="OrthoDB" id="8226460at2"/>
<dbReference type="AlphaFoldDB" id="A0A1X7BLM1"/>
<evidence type="ECO:0000313" key="1">
    <source>
        <dbReference type="EMBL" id="SMC10538.1"/>
    </source>
</evidence>
<dbReference type="Proteomes" id="UP000193224">
    <property type="component" value="Unassembled WGS sequence"/>
</dbReference>
<protein>
    <submittedName>
        <fullName evidence="1">Uncharacterized protein</fullName>
    </submittedName>
</protein>
<reference evidence="1 2" key="1">
    <citation type="submission" date="2017-03" db="EMBL/GenBank/DDBJ databases">
        <authorList>
            <person name="Afonso C.L."/>
            <person name="Miller P.J."/>
            <person name="Scott M.A."/>
            <person name="Spackman E."/>
            <person name="Goraichik I."/>
            <person name="Dimitrov K.M."/>
            <person name="Suarez D.L."/>
            <person name="Swayne D.E."/>
        </authorList>
    </citation>
    <scope>NUCLEOTIDE SEQUENCE [LARGE SCALE GENOMIC DNA]</scope>
    <source>
        <strain evidence="1 2">CECT 7745</strain>
    </source>
</reference>
<evidence type="ECO:0000313" key="2">
    <source>
        <dbReference type="Proteomes" id="UP000193224"/>
    </source>
</evidence>
<dbReference type="RefSeq" id="WP_085798491.1">
    <property type="nucleotide sequence ID" value="NZ_FWXB01000001.1"/>
</dbReference>
<keyword evidence="2" id="KW-1185">Reference proteome</keyword>
<dbReference type="EMBL" id="FWXB01000001">
    <property type="protein sequence ID" value="SMC10538.1"/>
    <property type="molecule type" value="Genomic_DNA"/>
</dbReference>
<gene>
    <name evidence="1" type="ORF">ROA7745_00345</name>
</gene>
<sequence>MVDIFSKSDGPRREDVACKRIIEENKTTIHKLADQISGGQFSRSRAANAKAKESPKPDGLRIHIMGSAPAPSAPDPVVRVSLNGRVIVVDNTTSKQMRFLGQMRTKNGQNFFALATKENGFISPLDEETEELLCDLNGVIIENDDIKKKFVDVITKRLDL</sequence>
<organism evidence="1 2">
    <name type="scientific">Roseovarius aestuarii</name>
    <dbReference type="NCBI Taxonomy" id="475083"/>
    <lineage>
        <taxon>Bacteria</taxon>
        <taxon>Pseudomonadati</taxon>
        <taxon>Pseudomonadota</taxon>
        <taxon>Alphaproteobacteria</taxon>
        <taxon>Rhodobacterales</taxon>
        <taxon>Roseobacteraceae</taxon>
        <taxon>Roseovarius</taxon>
    </lineage>
</organism>
<accession>A0A1X7BLM1</accession>
<proteinExistence type="predicted"/>
<name>A0A1X7BLM1_9RHOB</name>